<protein>
    <submittedName>
        <fullName evidence="2">Uncharacterized protein</fullName>
    </submittedName>
</protein>
<accession>A0ABP9W9H2</accession>
<name>A0ABP9W9H2_9DEIO</name>
<organism evidence="2 3">
    <name type="scientific">Deinococcus carri</name>
    <dbReference type="NCBI Taxonomy" id="1211323"/>
    <lineage>
        <taxon>Bacteria</taxon>
        <taxon>Thermotogati</taxon>
        <taxon>Deinococcota</taxon>
        <taxon>Deinococci</taxon>
        <taxon>Deinococcales</taxon>
        <taxon>Deinococcaceae</taxon>
        <taxon>Deinococcus</taxon>
    </lineage>
</organism>
<feature type="compositionally biased region" description="Basic and acidic residues" evidence="1">
    <location>
        <begin position="1"/>
        <end position="15"/>
    </location>
</feature>
<dbReference type="EMBL" id="BAABRP010000006">
    <property type="protein sequence ID" value="GAA5513153.1"/>
    <property type="molecule type" value="Genomic_DNA"/>
</dbReference>
<gene>
    <name evidence="2" type="ORF">Dcar01_01879</name>
</gene>
<evidence type="ECO:0000313" key="3">
    <source>
        <dbReference type="Proteomes" id="UP001401887"/>
    </source>
</evidence>
<evidence type="ECO:0000256" key="1">
    <source>
        <dbReference type="SAM" id="MobiDB-lite"/>
    </source>
</evidence>
<proteinExistence type="predicted"/>
<sequence length="68" mass="7552">MTDSKREDNTEHMEQPDLDQNTVIEEGMQGATGDVDANGLEKNFDRQEKLDELRENLQDVGGTGQSNG</sequence>
<dbReference type="RefSeq" id="WP_345464355.1">
    <property type="nucleotide sequence ID" value="NZ_BAABRP010000006.1"/>
</dbReference>
<reference evidence="2 3" key="1">
    <citation type="submission" date="2024-02" db="EMBL/GenBank/DDBJ databases">
        <title>Deinococcus carri NBRC 110142.</title>
        <authorList>
            <person name="Ichikawa N."/>
            <person name="Katano-Makiyama Y."/>
            <person name="Hidaka K."/>
        </authorList>
    </citation>
    <scope>NUCLEOTIDE SEQUENCE [LARGE SCALE GENOMIC DNA]</scope>
    <source>
        <strain evidence="2 3">NBRC 110142</strain>
    </source>
</reference>
<evidence type="ECO:0000313" key="2">
    <source>
        <dbReference type="EMBL" id="GAA5513153.1"/>
    </source>
</evidence>
<keyword evidence="3" id="KW-1185">Reference proteome</keyword>
<dbReference type="Proteomes" id="UP001401887">
    <property type="component" value="Unassembled WGS sequence"/>
</dbReference>
<feature type="region of interest" description="Disordered" evidence="1">
    <location>
        <begin position="1"/>
        <end position="40"/>
    </location>
</feature>
<comment type="caution">
    <text evidence="2">The sequence shown here is derived from an EMBL/GenBank/DDBJ whole genome shotgun (WGS) entry which is preliminary data.</text>
</comment>